<evidence type="ECO:0000313" key="7">
    <source>
        <dbReference type="Proteomes" id="UP000237846"/>
    </source>
</evidence>
<dbReference type="GO" id="GO:0008610">
    <property type="term" value="P:lipid biosynthetic process"/>
    <property type="evidence" value="ECO:0007669"/>
    <property type="project" value="UniProtKB-ARBA"/>
</dbReference>
<dbReference type="SMART" id="SM00823">
    <property type="entry name" value="PKS_PP"/>
    <property type="match status" value="4"/>
</dbReference>
<feature type="region of interest" description="Disordered" evidence="4">
    <location>
        <begin position="475"/>
        <end position="500"/>
    </location>
</feature>
<dbReference type="Gene3D" id="3.30.559.10">
    <property type="entry name" value="Chloramphenicol acetyltransferase-like domain"/>
    <property type="match status" value="4"/>
</dbReference>
<dbReference type="EMBL" id="PVZC01000007">
    <property type="protein sequence ID" value="PRX96525.1"/>
    <property type="molecule type" value="Genomic_DNA"/>
</dbReference>
<dbReference type="GO" id="GO:0031177">
    <property type="term" value="F:phosphopantetheine binding"/>
    <property type="evidence" value="ECO:0007669"/>
    <property type="project" value="InterPro"/>
</dbReference>
<dbReference type="NCBIfam" id="TIGR01733">
    <property type="entry name" value="AA-adenyl-dom"/>
    <property type="match status" value="1"/>
</dbReference>
<dbReference type="InterPro" id="IPR001031">
    <property type="entry name" value="Thioesterase"/>
</dbReference>
<evidence type="ECO:0000259" key="5">
    <source>
        <dbReference type="PROSITE" id="PS50075"/>
    </source>
</evidence>
<evidence type="ECO:0000256" key="2">
    <source>
        <dbReference type="ARBA" id="ARBA00022450"/>
    </source>
</evidence>
<feature type="domain" description="Carrier" evidence="5">
    <location>
        <begin position="2128"/>
        <end position="2203"/>
    </location>
</feature>
<dbReference type="CDD" id="cd17646">
    <property type="entry name" value="A_NRPS_AB3403-like"/>
    <property type="match status" value="1"/>
</dbReference>
<dbReference type="FunFam" id="3.40.50.980:FF:000002">
    <property type="entry name" value="Enterobactin synthetase component F"/>
    <property type="match status" value="1"/>
</dbReference>
<dbReference type="InterPro" id="IPR020845">
    <property type="entry name" value="AMP-binding_CS"/>
</dbReference>
<dbReference type="SUPFAM" id="SSF52777">
    <property type="entry name" value="CoA-dependent acyltransferases"/>
    <property type="match status" value="8"/>
</dbReference>
<feature type="compositionally biased region" description="Low complexity" evidence="4">
    <location>
        <begin position="2687"/>
        <end position="2707"/>
    </location>
</feature>
<feature type="region of interest" description="Disordered" evidence="4">
    <location>
        <begin position="2687"/>
        <end position="2721"/>
    </location>
</feature>
<dbReference type="InterPro" id="IPR020806">
    <property type="entry name" value="PKS_PP-bd"/>
</dbReference>
<dbReference type="InterPro" id="IPR023213">
    <property type="entry name" value="CAT-like_dom_sf"/>
</dbReference>
<dbReference type="PANTHER" id="PTHR45527:SF1">
    <property type="entry name" value="FATTY ACID SYNTHASE"/>
    <property type="match status" value="1"/>
</dbReference>
<evidence type="ECO:0000256" key="4">
    <source>
        <dbReference type="SAM" id="MobiDB-lite"/>
    </source>
</evidence>
<proteinExistence type="predicted"/>
<dbReference type="PROSITE" id="PS00455">
    <property type="entry name" value="AMP_BINDING"/>
    <property type="match status" value="1"/>
</dbReference>
<dbReference type="GO" id="GO:0005829">
    <property type="term" value="C:cytosol"/>
    <property type="evidence" value="ECO:0007669"/>
    <property type="project" value="TreeGrafter"/>
</dbReference>
<accession>A0A2T0PY96</accession>
<dbReference type="GO" id="GO:0044550">
    <property type="term" value="P:secondary metabolite biosynthetic process"/>
    <property type="evidence" value="ECO:0007669"/>
    <property type="project" value="UniProtKB-ARBA"/>
</dbReference>
<dbReference type="Pfam" id="PF00975">
    <property type="entry name" value="Thioesterase"/>
    <property type="match status" value="1"/>
</dbReference>
<dbReference type="InterPro" id="IPR001242">
    <property type="entry name" value="Condensation_dom"/>
</dbReference>
<dbReference type="Pfam" id="PF00668">
    <property type="entry name" value="Condensation"/>
    <property type="match status" value="5"/>
</dbReference>
<dbReference type="SUPFAM" id="SSF53474">
    <property type="entry name" value="alpha/beta-Hydrolases"/>
    <property type="match status" value="1"/>
</dbReference>
<comment type="caution">
    <text evidence="6">The sequence shown here is derived from an EMBL/GenBank/DDBJ whole genome shotgun (WGS) entry which is preliminary data.</text>
</comment>
<dbReference type="GO" id="GO:0072330">
    <property type="term" value="P:monocarboxylic acid biosynthetic process"/>
    <property type="evidence" value="ECO:0007669"/>
    <property type="project" value="UniProtKB-ARBA"/>
</dbReference>
<dbReference type="Pfam" id="PF00501">
    <property type="entry name" value="AMP-binding"/>
    <property type="match status" value="1"/>
</dbReference>
<dbReference type="InterPro" id="IPR000873">
    <property type="entry name" value="AMP-dep_synth/lig_dom"/>
</dbReference>
<dbReference type="InterPro" id="IPR009081">
    <property type="entry name" value="PP-bd_ACP"/>
</dbReference>
<dbReference type="CDD" id="cd19540">
    <property type="entry name" value="LCL_NRPS-like"/>
    <property type="match status" value="4"/>
</dbReference>
<dbReference type="Gene3D" id="3.40.50.980">
    <property type="match status" value="2"/>
</dbReference>
<dbReference type="Gene3D" id="3.40.50.1820">
    <property type="entry name" value="alpha/beta hydrolase"/>
    <property type="match status" value="1"/>
</dbReference>
<comment type="cofactor">
    <cofactor evidence="1">
        <name>pantetheine 4'-phosphate</name>
        <dbReference type="ChEBI" id="CHEBI:47942"/>
    </cofactor>
</comment>
<dbReference type="Gene3D" id="1.10.1200.10">
    <property type="entry name" value="ACP-like"/>
    <property type="match status" value="3"/>
</dbReference>
<dbReference type="InterPro" id="IPR045851">
    <property type="entry name" value="AMP-bd_C_sf"/>
</dbReference>
<dbReference type="Pfam" id="PF00550">
    <property type="entry name" value="PP-binding"/>
    <property type="match status" value="4"/>
</dbReference>
<dbReference type="Gene3D" id="3.30.559.30">
    <property type="entry name" value="Nonribosomal peptide synthetase, condensation domain"/>
    <property type="match status" value="4"/>
</dbReference>
<dbReference type="Gene3D" id="3.30.300.30">
    <property type="match status" value="1"/>
</dbReference>
<dbReference type="FunFam" id="3.30.559.10:FF:000012">
    <property type="entry name" value="Non-ribosomal peptide synthetase"/>
    <property type="match status" value="1"/>
</dbReference>
<dbReference type="InterPro" id="IPR029058">
    <property type="entry name" value="AB_hydrolase_fold"/>
</dbReference>
<protein>
    <submittedName>
        <fullName evidence="6">Amino acid adenylation domain-containing protein</fullName>
    </submittedName>
</protein>
<dbReference type="PANTHER" id="PTHR45527">
    <property type="entry name" value="NONRIBOSOMAL PEPTIDE SYNTHETASE"/>
    <property type="match status" value="1"/>
</dbReference>
<evidence type="ECO:0000313" key="6">
    <source>
        <dbReference type="EMBL" id="PRX96525.1"/>
    </source>
</evidence>
<dbReference type="FunFam" id="3.40.50.980:FF:000001">
    <property type="entry name" value="Non-ribosomal peptide synthetase"/>
    <property type="match status" value="1"/>
</dbReference>
<feature type="compositionally biased region" description="Gly residues" evidence="4">
    <location>
        <begin position="2408"/>
        <end position="2418"/>
    </location>
</feature>
<dbReference type="InterPro" id="IPR036736">
    <property type="entry name" value="ACP-like_sf"/>
</dbReference>
<dbReference type="InterPro" id="IPR025110">
    <property type="entry name" value="AMP-bd_C"/>
</dbReference>
<keyword evidence="2" id="KW-0596">Phosphopantetheine</keyword>
<sequence length="3060" mass="330055">MANPEEMIPMTVNGWGGGASSRPAAADRPERIPLSFAQQRLWFLAQLEGPSATYNIPVVLRLSGSVDSDALEQAFQDVAERHEPLRTVFEAPEGEPYQRILGIEECGRWLEVRPCTPESLPERVREASGRPFDLDRRPPFRAWLFTLAPDQGVLVLVLHHIAGDGWSMGPLTRDLMTAYQARAEGRAPGWEPLPVQYADYALWQRESMDGGGIAEQLDYWTDALADMPTHLGLPTDRPRPAVVSGAGDAVHFSIPEATHRRLAEFCRERDITPFMALHAVFTALLHRLGAGDDIVLGTPIAGRTDEELWDLVGFFVNTLVLRTDLSGDPSFDELLTLVMETDLLAYAHADVPFEHLVEALRPVRSVDRHPLFQVMLAFHTEAAVPEFSLGGVEVRPEPVDLPVAKFDLSLLLQEHRSAAGEPAGIAASLEFATDLFEREGVERMARRLLGVLDQMVGDPALPLSRVQVLLPDEKELPARHKPAPQPGYPAPGGRPERRAPAGAVEAALCELFGEVLGRTDVGPDDDFFELGGHSLLVIRLISRVRSVLAAELDVVQVFQRPTPAAMAELINAAKAPTGGASSRLTAADRPERIPLSFAQQRLWFLAQLEGPSATYNIPVVLRLSGSVDAAALEQAFQDVAERHEPLRTVFEAPEGEPYQRILGVAECGRWLEVRPCAPELLAERVREAAAWHFDLGARPPFRAWLFPVAPQECVLVLVLHHIAGDGWSMGPLTRDLMAAYQARTRGEAPGWEPLLVQYADYALWQHERLGDGGIADQLDYWTDALADMPTHLGLPTDHPRPAVVGGGGDTVHFSIPEATHRRLAEFCRERDVTPFMAMHALFAVVLHRLGAGDDIVLGTPIAGRTDEELWSLVGFFVNTLVLRTDLSGDPSFEDVVARVMETDLLAYAHADVPFEHLVEALRPVRSVDRHPLFQVMLAFHTEAAVPEFSLGGIEVRPEPVDLPVAKFDLSLLLQEYRSEKGEPAGIAASLEFATDLFERESVERMAQRLLGVLDQALGDPAVPLSRVQVLLPDETELPARHTAAPEPGYLAGAGRPERRAPAGAVEAALCELFGEVLGRTDVRPDDDFFALGGHSLLVVRLISRVRAVLGAELDVVEVFQRPTVAAMAELVGAARTRTGGRPPLAPRERPEEVPLSFAQRRLWFLKQIEGPSATYNIPVAVRLHGRVDAAALRAGLADVAARHESLRTVFPVRDGRPFQRVLPADEARPALEVRHCAEDELPGLVDAAAAVDFDLAADLPLRAALLTLRPDEHVLVLVVHHIAGDGWSMGPLIQDLSLACAARLRGQAPDWEPLAVQYADYTLWQHEWLGDGSGPSPVLERQTDFWTRALAGLPEQIALPVDRPRPAVAGHSGDTVDFTVPAELHTGLVKLARAHGATSFMTLQAAFAVLLAKMGAGTDIAIGSPTAGRGDEALEPLVGFFVNTLVLRTDLSGDPDFTEVLARVVRADLAAFDHQDVPFEYLVERLNPARSTARHPLFQVMFQLNPAAVAPGSVEIAGTRVTQEPFRTRTAKFDLNLAVREDWDADGGPAGLAGSLEYATELFDRRTAAALTARLVRVLEQVAADAAVRLSGIDVALPGDPGTADWRATARAVPERTAVQLFEEQAARTPDAAALTFAGQTLSYAELDRQANRLARLLAERGAGPEDFVALLLPRSVELVTALLAVLKTGAAYLPLDPAGPGRRTAALLDDARPRVLVALEGTAEPLPEAAAAGALLLDAPDVRSALAARSARPLAGAERTAAPDPGQAMYLIYTSGSTGRPKGVVNAHRGVVNRLSWMVDAFGLGPGDALLNKTPYTFDVSVWELFTPLVCGARLVLAEPDAHRDPARLSEVIRAEQVTVTQFVPSMLRAFLSAEDLGACTSLRAVVCSGEALTPDLVRAAQRGGAAPLHNLYGPTEAAIEVSHWPCAVDDPGPVVPIGRPIDNTGLYVVDPSGGLAPAGVAGELMISGLPVARGYLGRPGRTAELFVPDPFGPAGSRAYRTGDVARRRWDGAIEYHGRLDHQVKIRGFRIELGEVEAALEEHPGIAAAVVVVAGDQERRRLAGYVVPAGPGELDTSAVRRFLSERLPEYMVPAALAVLPELPLTSSGKVDRARLPAVATAESGRRRARTERERLLCELFADVLDLPDVGADDDFFALGGHSLLAVRLVGLARSVLGAELPAAAVFRAPTPAALAAEIEAAERAGAPRPALARRERPQRPPLSHAQQRLWFLARLEGPSATYNIPLALRLDGPVDAAALRAALADLAARHETLRTVFPAPGGRPYQQVLEPGLAEPPLTEADCTEDGLADAIAAAADTRFAIESEPPLRAWLLTLDPRRHVLVLVLHHIAGDVLSMEPLLRDLGAAYRARCAGTRPDWEPLPVQYADYTLWQRELLTGGEEGDDPDAGGGADGRENGAGGVLRGQVEYWTEQLADLPEPLPLPTDRPRPAAVSYRGDHVAFGISADLHTRLRALVRSSRATSFMAVQAAFAALLSRLGAGTDIPIGAPSAGRGHELLDGLVGFFANTLVLRTDLSGDPTFTELLDRVRETDLAAYSNADLPFEHLVEAVKPVRTTAWNPLFQVMLAFNAGVGAAEQHLGGARVGLEPVRATTAKFDLTLNVHEAFAHDGRPEGISGVLEYATDLFERRTAERMTARLVRVLEQVSADPGIRLSRIDVLLAGERTAAGRPARAAQRPAAARGTATAPAPVPPRERRPPRTPDETLLCSVFAEVLERPQVGVDDGFFELGGHSLLVVRLVERVREVMGVELAVADVFRSPTPAGLLGERGAGGDPLDPLLPLRTAGEAPPLFCVHPALGLSWCYAGLVSRIGTRYPVYGLQSSRLTGVRPPRETVQAVAADYLERIRGVQPSGPYHLLGWSFGGLVAHAAATRLRAEGEHVALLALLDAYPDQPLDARPGSWPAILPDLLGGTRAARRVLARHPRRPAPAELARLVARYNPPLAALSTEQIAALTDTLGAHTAMMAAFAPERFDGDVLFFSADRNRRGRPAPADAWRPYVEGAVLDHPVDCAHLELASPEALDRIAPVLTRHLDAVGKEGG</sequence>
<feature type="domain" description="Carrier" evidence="5">
    <location>
        <begin position="1060"/>
        <end position="1135"/>
    </location>
</feature>
<dbReference type="InterPro" id="IPR020802">
    <property type="entry name" value="TesA-like"/>
</dbReference>
<dbReference type="Proteomes" id="UP000237846">
    <property type="component" value="Unassembled WGS sequence"/>
</dbReference>
<dbReference type="SUPFAM" id="SSF47336">
    <property type="entry name" value="ACP-like"/>
    <property type="match status" value="4"/>
</dbReference>
<dbReference type="InterPro" id="IPR010071">
    <property type="entry name" value="AA_adenyl_dom"/>
</dbReference>
<feature type="compositionally biased region" description="Basic and acidic residues" evidence="4">
    <location>
        <begin position="2712"/>
        <end position="2721"/>
    </location>
</feature>
<feature type="domain" description="Carrier" evidence="5">
    <location>
        <begin position="499"/>
        <end position="574"/>
    </location>
</feature>
<dbReference type="SMART" id="SM00824">
    <property type="entry name" value="PKS_TE"/>
    <property type="match status" value="1"/>
</dbReference>
<dbReference type="InterPro" id="IPR006162">
    <property type="entry name" value="Ppantetheine_attach_site"/>
</dbReference>
<keyword evidence="3" id="KW-0597">Phosphoprotein</keyword>
<reference evidence="6 7" key="1">
    <citation type="submission" date="2018-03" db="EMBL/GenBank/DDBJ databases">
        <title>Genomic Encyclopedia of Archaeal and Bacterial Type Strains, Phase II (KMG-II): from individual species to whole genera.</title>
        <authorList>
            <person name="Goeker M."/>
        </authorList>
    </citation>
    <scope>NUCLEOTIDE SEQUENCE [LARGE SCALE GENOMIC DNA]</scope>
    <source>
        <strain evidence="6 7">DSM 45601</strain>
    </source>
</reference>
<dbReference type="GO" id="GO:0043041">
    <property type="term" value="P:amino acid activation for nonribosomal peptide biosynthetic process"/>
    <property type="evidence" value="ECO:0007669"/>
    <property type="project" value="TreeGrafter"/>
</dbReference>
<keyword evidence="7" id="KW-1185">Reference proteome</keyword>
<feature type="domain" description="Carrier" evidence="5">
    <location>
        <begin position="2717"/>
        <end position="2792"/>
    </location>
</feature>
<evidence type="ECO:0000256" key="1">
    <source>
        <dbReference type="ARBA" id="ARBA00001957"/>
    </source>
</evidence>
<dbReference type="PROSITE" id="PS50075">
    <property type="entry name" value="CARRIER"/>
    <property type="match status" value="4"/>
</dbReference>
<evidence type="ECO:0000256" key="3">
    <source>
        <dbReference type="ARBA" id="ARBA00022553"/>
    </source>
</evidence>
<dbReference type="Gene3D" id="2.30.38.10">
    <property type="entry name" value="Luciferase, Domain 3"/>
    <property type="match status" value="1"/>
</dbReference>
<dbReference type="Pfam" id="PF13193">
    <property type="entry name" value="AMP-binding_C"/>
    <property type="match status" value="1"/>
</dbReference>
<gene>
    <name evidence="6" type="ORF">CLV72_10748</name>
</gene>
<dbReference type="FunFam" id="3.30.300.30:FF:000010">
    <property type="entry name" value="Enterobactin synthetase component F"/>
    <property type="match status" value="1"/>
</dbReference>
<dbReference type="FunFam" id="3.40.50.12780:FF:000012">
    <property type="entry name" value="Non-ribosomal peptide synthetase"/>
    <property type="match status" value="1"/>
</dbReference>
<organism evidence="6 7">
    <name type="scientific">Allonocardiopsis opalescens</name>
    <dbReference type="NCBI Taxonomy" id="1144618"/>
    <lineage>
        <taxon>Bacteria</taxon>
        <taxon>Bacillati</taxon>
        <taxon>Actinomycetota</taxon>
        <taxon>Actinomycetes</taxon>
        <taxon>Streptosporangiales</taxon>
        <taxon>Allonocardiopsis</taxon>
    </lineage>
</organism>
<dbReference type="RefSeq" id="WP_170141072.1">
    <property type="nucleotide sequence ID" value="NZ_PVZC01000007.1"/>
</dbReference>
<name>A0A2T0PY96_9ACTN</name>
<feature type="region of interest" description="Disordered" evidence="4">
    <location>
        <begin position="2399"/>
        <end position="2418"/>
    </location>
</feature>
<dbReference type="GO" id="GO:0003824">
    <property type="term" value="F:catalytic activity"/>
    <property type="evidence" value="ECO:0007669"/>
    <property type="project" value="InterPro"/>
</dbReference>
<dbReference type="SUPFAM" id="SSF56801">
    <property type="entry name" value="Acetyl-CoA synthetase-like"/>
    <property type="match status" value="1"/>
</dbReference>
<dbReference type="FunFam" id="1.10.1200.10:FF:000016">
    <property type="entry name" value="Non-ribosomal peptide synthase"/>
    <property type="match status" value="4"/>
</dbReference>
<dbReference type="PROSITE" id="PS00012">
    <property type="entry name" value="PHOSPHOPANTETHEINE"/>
    <property type="match status" value="4"/>
</dbReference>